<accession>A0AAV5FW66</accession>
<protein>
    <recommendedName>
        <fullName evidence="1">Glycosyl transferase CAP10 domain-containing protein</fullName>
    </recommendedName>
</protein>
<keyword evidence="3" id="KW-1185">Reference proteome</keyword>
<dbReference type="EMBL" id="BQKI01000098">
    <property type="protein sequence ID" value="GJN39943.1"/>
    <property type="molecule type" value="Genomic_DNA"/>
</dbReference>
<dbReference type="Pfam" id="PF05686">
    <property type="entry name" value="Glyco_transf_90"/>
    <property type="match status" value="1"/>
</dbReference>
<evidence type="ECO:0000313" key="2">
    <source>
        <dbReference type="EMBL" id="GJN39943.1"/>
    </source>
</evidence>
<dbReference type="PANTHER" id="PTHR12203:SF105">
    <property type="entry name" value="OS08G0101800 PROTEIN"/>
    <property type="match status" value="1"/>
</dbReference>
<dbReference type="PANTHER" id="PTHR12203">
    <property type="entry name" value="KDEL LYS-ASP-GLU-LEU CONTAINING - RELATED"/>
    <property type="match status" value="1"/>
</dbReference>
<evidence type="ECO:0000313" key="3">
    <source>
        <dbReference type="Proteomes" id="UP001054889"/>
    </source>
</evidence>
<name>A0AAV5FW66_ELECO</name>
<organism evidence="2 3">
    <name type="scientific">Eleusine coracana subsp. coracana</name>
    <dbReference type="NCBI Taxonomy" id="191504"/>
    <lineage>
        <taxon>Eukaryota</taxon>
        <taxon>Viridiplantae</taxon>
        <taxon>Streptophyta</taxon>
        <taxon>Embryophyta</taxon>
        <taxon>Tracheophyta</taxon>
        <taxon>Spermatophyta</taxon>
        <taxon>Magnoliopsida</taxon>
        <taxon>Liliopsida</taxon>
        <taxon>Poales</taxon>
        <taxon>Poaceae</taxon>
        <taxon>PACMAD clade</taxon>
        <taxon>Chloridoideae</taxon>
        <taxon>Cynodonteae</taxon>
        <taxon>Eleusininae</taxon>
        <taxon>Eleusine</taxon>
    </lineage>
</organism>
<dbReference type="InterPro" id="IPR051091">
    <property type="entry name" value="O-Glucosyltr/Glycosyltrsf_90"/>
</dbReference>
<sequence>MVGEPEVHPGVQLPGAAFVDTPFRDFVSRGLVAGDHYWPIDPKNKCPAIKFAVDWGNDHAVESERMAKEGSGIRAAPDDHGLCV</sequence>
<proteinExistence type="predicted"/>
<gene>
    <name evidence="2" type="primary">gb29097</name>
    <name evidence="2" type="ORF">PR202_gb29097</name>
</gene>
<feature type="domain" description="Glycosyl transferase CAP10" evidence="1">
    <location>
        <begin position="19"/>
        <end position="71"/>
    </location>
</feature>
<comment type="caution">
    <text evidence="2">The sequence shown here is derived from an EMBL/GenBank/DDBJ whole genome shotgun (WGS) entry which is preliminary data.</text>
</comment>
<dbReference type="InterPro" id="IPR006598">
    <property type="entry name" value="CAP10"/>
</dbReference>
<reference evidence="2" key="1">
    <citation type="journal article" date="2018" name="DNA Res.">
        <title>Multiple hybrid de novo genome assembly of finger millet, an orphan allotetraploid crop.</title>
        <authorList>
            <person name="Hatakeyama M."/>
            <person name="Aluri S."/>
            <person name="Balachadran M.T."/>
            <person name="Sivarajan S.R."/>
            <person name="Patrignani A."/>
            <person name="Gruter S."/>
            <person name="Poveda L."/>
            <person name="Shimizu-Inatsugi R."/>
            <person name="Baeten J."/>
            <person name="Francoijs K.J."/>
            <person name="Nataraja K.N."/>
            <person name="Reddy Y.A.N."/>
            <person name="Phadnis S."/>
            <person name="Ravikumar R.L."/>
            <person name="Schlapbach R."/>
            <person name="Sreeman S.M."/>
            <person name="Shimizu K.K."/>
        </authorList>
    </citation>
    <scope>NUCLEOTIDE SEQUENCE</scope>
</reference>
<dbReference type="AlphaFoldDB" id="A0AAV5FW66"/>
<reference evidence="2" key="2">
    <citation type="submission" date="2021-12" db="EMBL/GenBank/DDBJ databases">
        <title>Resequencing data analysis of finger millet.</title>
        <authorList>
            <person name="Hatakeyama M."/>
            <person name="Aluri S."/>
            <person name="Balachadran M.T."/>
            <person name="Sivarajan S.R."/>
            <person name="Poveda L."/>
            <person name="Shimizu-Inatsugi R."/>
            <person name="Schlapbach R."/>
            <person name="Sreeman S.M."/>
            <person name="Shimizu K.K."/>
        </authorList>
    </citation>
    <scope>NUCLEOTIDE SEQUENCE</scope>
</reference>
<dbReference type="Proteomes" id="UP001054889">
    <property type="component" value="Unassembled WGS sequence"/>
</dbReference>
<evidence type="ECO:0000259" key="1">
    <source>
        <dbReference type="Pfam" id="PF05686"/>
    </source>
</evidence>